<comment type="caution">
    <text evidence="3">The sequence shown here is derived from an EMBL/GenBank/DDBJ whole genome shotgun (WGS) entry which is preliminary data.</text>
</comment>
<feature type="transmembrane region" description="Helical" evidence="1">
    <location>
        <begin position="6"/>
        <end position="27"/>
    </location>
</feature>
<evidence type="ECO:0000256" key="1">
    <source>
        <dbReference type="SAM" id="Phobius"/>
    </source>
</evidence>
<dbReference type="InterPro" id="IPR000253">
    <property type="entry name" value="FHA_dom"/>
</dbReference>
<dbReference type="RefSeq" id="WP_212902969.1">
    <property type="nucleotide sequence ID" value="NZ_BOPZ01000005.1"/>
</dbReference>
<evidence type="ECO:0000313" key="4">
    <source>
        <dbReference type="Proteomes" id="UP000679179"/>
    </source>
</evidence>
<protein>
    <submittedName>
        <fullName evidence="3">FHA domain-containing protein</fullName>
    </submittedName>
</protein>
<dbReference type="EMBL" id="BOPZ01000005">
    <property type="protein sequence ID" value="GIM28228.1"/>
    <property type="molecule type" value="Genomic_DNA"/>
</dbReference>
<dbReference type="SMART" id="SM00240">
    <property type="entry name" value="FHA"/>
    <property type="match status" value="1"/>
</dbReference>
<organism evidence="3 4">
    <name type="scientific">Clostridium polyendosporum</name>
    <dbReference type="NCBI Taxonomy" id="69208"/>
    <lineage>
        <taxon>Bacteria</taxon>
        <taxon>Bacillati</taxon>
        <taxon>Bacillota</taxon>
        <taxon>Clostridia</taxon>
        <taxon>Eubacteriales</taxon>
        <taxon>Clostridiaceae</taxon>
        <taxon>Clostridium</taxon>
    </lineage>
</organism>
<evidence type="ECO:0000259" key="2">
    <source>
        <dbReference type="PROSITE" id="PS50006"/>
    </source>
</evidence>
<dbReference type="Proteomes" id="UP000679179">
    <property type="component" value="Unassembled WGS sequence"/>
</dbReference>
<dbReference type="InterPro" id="IPR008984">
    <property type="entry name" value="SMAD_FHA_dom_sf"/>
</dbReference>
<accession>A0A919RZ32</accession>
<keyword evidence="1" id="KW-0472">Membrane</keyword>
<gene>
    <name evidence="3" type="ORF">CPJCM30710_08940</name>
</gene>
<dbReference type="AlphaFoldDB" id="A0A919RZ32"/>
<reference evidence="3" key="1">
    <citation type="submission" date="2021-03" db="EMBL/GenBank/DDBJ databases">
        <title>Taxonomic study of Clostridium polyendosporum from meadow-gley soil under rice.</title>
        <authorList>
            <person name="Kobayashi H."/>
            <person name="Tanizawa Y."/>
            <person name="Yagura M."/>
        </authorList>
    </citation>
    <scope>NUCLEOTIDE SEQUENCE</scope>
    <source>
        <strain evidence="3">JCM 30710</strain>
    </source>
</reference>
<dbReference type="PROSITE" id="PS50006">
    <property type="entry name" value="FHA_DOMAIN"/>
    <property type="match status" value="1"/>
</dbReference>
<keyword evidence="1" id="KW-0812">Transmembrane</keyword>
<sequence length="146" mass="16576">MSFTKLMSAVFGVIFIIILYAIIYYSLKIMYKDVKGGGRKKVSTGRRAHGLEVLESGENKSLKIGSIIPVRTTITLGRKEDNSIVLHDQFVSGYHAKLYVRNNEFFLEDLESTNGTFINKQRISGRVRLKIEDEIRLGSTIFKVID</sequence>
<keyword evidence="4" id="KW-1185">Reference proteome</keyword>
<dbReference type="SUPFAM" id="SSF49879">
    <property type="entry name" value="SMAD/FHA domain"/>
    <property type="match status" value="1"/>
</dbReference>
<feature type="domain" description="FHA" evidence="2">
    <location>
        <begin position="74"/>
        <end position="123"/>
    </location>
</feature>
<keyword evidence="1" id="KW-1133">Transmembrane helix</keyword>
<evidence type="ECO:0000313" key="3">
    <source>
        <dbReference type="EMBL" id="GIM28228.1"/>
    </source>
</evidence>
<dbReference type="InterPro" id="IPR050923">
    <property type="entry name" value="Cell_Proc_Reg/RNA_Proc"/>
</dbReference>
<name>A0A919RZ32_9CLOT</name>
<dbReference type="PANTHER" id="PTHR23308">
    <property type="entry name" value="NUCLEAR INHIBITOR OF PROTEIN PHOSPHATASE-1"/>
    <property type="match status" value="1"/>
</dbReference>
<dbReference type="Pfam" id="PF00498">
    <property type="entry name" value="FHA"/>
    <property type="match status" value="1"/>
</dbReference>
<dbReference type="Gene3D" id="2.60.200.20">
    <property type="match status" value="1"/>
</dbReference>
<proteinExistence type="predicted"/>